<keyword evidence="2" id="KW-0812">Transmembrane</keyword>
<protein>
    <submittedName>
        <fullName evidence="3">Uncharacterized protein</fullName>
    </submittedName>
</protein>
<feature type="compositionally biased region" description="Polar residues" evidence="1">
    <location>
        <begin position="32"/>
        <end position="41"/>
    </location>
</feature>
<evidence type="ECO:0000313" key="4">
    <source>
        <dbReference type="Proteomes" id="UP000324927"/>
    </source>
</evidence>
<evidence type="ECO:0000313" key="3">
    <source>
        <dbReference type="EMBL" id="KAA0592214.1"/>
    </source>
</evidence>
<gene>
    <name evidence="3" type="ORF">FZ942_28750</name>
</gene>
<sequence length="83" mass="9216">MMAKRKADGWTGGPAAGRIRKMPPADKRLARTASNPNPTRWTRWQDRESRLVEALLEFTTIAGLFALLFALFVLFGAAQTLSP</sequence>
<evidence type="ECO:0000256" key="2">
    <source>
        <dbReference type="SAM" id="Phobius"/>
    </source>
</evidence>
<name>A0A5A9GEQ6_AZOLI</name>
<keyword evidence="2" id="KW-0472">Membrane</keyword>
<comment type="caution">
    <text evidence="3">The sequence shown here is derived from an EMBL/GenBank/DDBJ whole genome shotgun (WGS) entry which is preliminary data.</text>
</comment>
<keyword evidence="2" id="KW-1133">Transmembrane helix</keyword>
<feature type="transmembrane region" description="Helical" evidence="2">
    <location>
        <begin position="54"/>
        <end position="78"/>
    </location>
</feature>
<dbReference type="Proteomes" id="UP000324927">
    <property type="component" value="Unassembled WGS sequence"/>
</dbReference>
<reference evidence="3 4" key="1">
    <citation type="submission" date="2019-08" db="EMBL/GenBank/DDBJ databases">
        <authorList>
            <person name="Grouzdev D."/>
            <person name="Tikhonova E."/>
            <person name="Kravchenko I."/>
        </authorList>
    </citation>
    <scope>NUCLEOTIDE SEQUENCE [LARGE SCALE GENOMIC DNA]</scope>
    <source>
        <strain evidence="3 4">59b</strain>
    </source>
</reference>
<dbReference type="OrthoDB" id="7308097at2"/>
<dbReference type="RefSeq" id="WP_149234492.1">
    <property type="nucleotide sequence ID" value="NZ_JALJXJ010000008.1"/>
</dbReference>
<feature type="region of interest" description="Disordered" evidence="1">
    <location>
        <begin position="1"/>
        <end position="41"/>
    </location>
</feature>
<dbReference type="AlphaFoldDB" id="A0A5A9GEQ6"/>
<accession>A0A5A9GEQ6</accession>
<dbReference type="EMBL" id="VTTN01000017">
    <property type="protein sequence ID" value="KAA0592214.1"/>
    <property type="molecule type" value="Genomic_DNA"/>
</dbReference>
<proteinExistence type="predicted"/>
<keyword evidence="4" id="KW-1185">Reference proteome</keyword>
<organism evidence="3 4">
    <name type="scientific">Azospirillum lipoferum</name>
    <dbReference type="NCBI Taxonomy" id="193"/>
    <lineage>
        <taxon>Bacteria</taxon>
        <taxon>Pseudomonadati</taxon>
        <taxon>Pseudomonadota</taxon>
        <taxon>Alphaproteobacteria</taxon>
        <taxon>Rhodospirillales</taxon>
        <taxon>Azospirillaceae</taxon>
        <taxon>Azospirillum</taxon>
    </lineage>
</organism>
<evidence type="ECO:0000256" key="1">
    <source>
        <dbReference type="SAM" id="MobiDB-lite"/>
    </source>
</evidence>